<dbReference type="KEGG" id="pnt:G5B91_17675"/>
<dbReference type="Proteomes" id="UP000501063">
    <property type="component" value="Chromosome"/>
</dbReference>
<feature type="region of interest" description="Disordered" evidence="1">
    <location>
        <begin position="129"/>
        <end position="266"/>
    </location>
</feature>
<dbReference type="Pfam" id="PF24703">
    <property type="entry name" value="DUF7666"/>
    <property type="match status" value="1"/>
</dbReference>
<accession>A0A6G6IYD6</accession>
<proteinExistence type="predicted"/>
<evidence type="ECO:0000313" key="3">
    <source>
        <dbReference type="EMBL" id="QIE88004.1"/>
    </source>
</evidence>
<reference evidence="3 4" key="1">
    <citation type="submission" date="2020-02" db="EMBL/GenBank/DDBJ databases">
        <title>Integrative conjugative elements (ICEs) and plasmids drive adaptation of Pseudomonas nitroreducens strain HBP1 to wastewater environment.</title>
        <authorList>
            <person name="Sentchilo V."/>
            <person name="Carraro N."/>
            <person name="Bertelli C."/>
            <person name="van der Meer J.R."/>
        </authorList>
    </citation>
    <scope>NUCLEOTIDE SEQUENCE [LARGE SCALE GENOMIC DNA]</scope>
    <source>
        <strain evidence="3 4">HBP1</strain>
    </source>
</reference>
<feature type="domain" description="DUF7666" evidence="2">
    <location>
        <begin position="14"/>
        <end position="106"/>
    </location>
</feature>
<evidence type="ECO:0000259" key="2">
    <source>
        <dbReference type="Pfam" id="PF24703"/>
    </source>
</evidence>
<dbReference type="RefSeq" id="WP_164488264.1">
    <property type="nucleotide sequence ID" value="NZ_CP049140.1"/>
</dbReference>
<gene>
    <name evidence="3" type="ORF">G5B91_17675</name>
</gene>
<sequence>MTRKKKTEAAEEIVTAYKGFNQDLTCRGYQFEIGGTYRHEGEVEACSSGFHSCEYPIDVFGYYAPGQSRFAVVKASGQLSRHHDDSKIASATLVVEAEISMPTMISRAIDWIMGRLDRSIEQTVVGGTASNTGYQSAASNTGNRSAASNTGDYSAASNTGDRSAASNTGYQSAASNTGYQSAASNTGDRSAASNTGNRSAASNTGYQSAASNTGYQSAASNTGNRSAASNTGDYSAASNTGDRSAASNTGYQSAASNTGYQSAASNTGDYSAAEVSGQESIAASLGIEGRARASAGGAIVLCHRDDEGRLIHVRASKVGENGVEPNTWYQLNADGEFVEYAE</sequence>
<dbReference type="InterPro" id="IPR056083">
    <property type="entry name" value="DUF7666"/>
</dbReference>
<organism evidence="3 4">
    <name type="scientific">Pseudomonas nitroreducens</name>
    <dbReference type="NCBI Taxonomy" id="46680"/>
    <lineage>
        <taxon>Bacteria</taxon>
        <taxon>Pseudomonadati</taxon>
        <taxon>Pseudomonadota</taxon>
        <taxon>Gammaproteobacteria</taxon>
        <taxon>Pseudomonadales</taxon>
        <taxon>Pseudomonadaceae</taxon>
        <taxon>Pseudomonas</taxon>
    </lineage>
</organism>
<protein>
    <recommendedName>
        <fullName evidence="2">DUF7666 domain-containing protein</fullName>
    </recommendedName>
</protein>
<dbReference type="EMBL" id="CP049140">
    <property type="protein sequence ID" value="QIE88004.1"/>
    <property type="molecule type" value="Genomic_DNA"/>
</dbReference>
<dbReference type="AlphaFoldDB" id="A0A6G6IYD6"/>
<evidence type="ECO:0000313" key="4">
    <source>
        <dbReference type="Proteomes" id="UP000501063"/>
    </source>
</evidence>
<evidence type="ECO:0000256" key="1">
    <source>
        <dbReference type="SAM" id="MobiDB-lite"/>
    </source>
</evidence>
<name>A0A6G6IYD6_PSENT</name>